<accession>A0A4R6IUY6</accession>
<dbReference type="AlphaFoldDB" id="A0A4R6IUY6"/>
<keyword evidence="1" id="KW-1133">Transmembrane helix</keyword>
<protein>
    <submittedName>
        <fullName evidence="2">FixH protein</fullName>
    </submittedName>
</protein>
<dbReference type="Pfam" id="PF05751">
    <property type="entry name" value="FixH"/>
    <property type="match status" value="1"/>
</dbReference>
<organism evidence="2 3">
    <name type="scientific">Sediminibacterium goheungense</name>
    <dbReference type="NCBI Taxonomy" id="1086393"/>
    <lineage>
        <taxon>Bacteria</taxon>
        <taxon>Pseudomonadati</taxon>
        <taxon>Bacteroidota</taxon>
        <taxon>Chitinophagia</taxon>
        <taxon>Chitinophagales</taxon>
        <taxon>Chitinophagaceae</taxon>
        <taxon>Sediminibacterium</taxon>
    </lineage>
</organism>
<keyword evidence="1" id="KW-0472">Membrane</keyword>
<dbReference type="OrthoDB" id="1493774at2"/>
<name>A0A4R6IUY6_9BACT</name>
<sequence length="146" mass="16890">MSLGKIMLVVCGIFCFSLGVAMYLLVKKIKVDLVTKEYIAEAKNYQQVIEAKKRAQEISAFRMAKADPFIVLQVPHEHLQSGVKGEVFFYCVYDEKLDKTVQLAPDNMGQQMVPQSWIRGKRYKVKLSWHNGEQSFYTEHELNMNH</sequence>
<comment type="caution">
    <text evidence="2">The sequence shown here is derived from an EMBL/GenBank/DDBJ whole genome shotgun (WGS) entry which is preliminary data.</text>
</comment>
<feature type="transmembrane region" description="Helical" evidence="1">
    <location>
        <begin position="6"/>
        <end position="26"/>
    </location>
</feature>
<keyword evidence="3" id="KW-1185">Reference proteome</keyword>
<dbReference type="Proteomes" id="UP000295741">
    <property type="component" value="Unassembled WGS sequence"/>
</dbReference>
<evidence type="ECO:0000256" key="1">
    <source>
        <dbReference type="SAM" id="Phobius"/>
    </source>
</evidence>
<proteinExistence type="predicted"/>
<dbReference type="EMBL" id="SNWP01000011">
    <property type="protein sequence ID" value="TDO26434.1"/>
    <property type="molecule type" value="Genomic_DNA"/>
</dbReference>
<evidence type="ECO:0000313" key="3">
    <source>
        <dbReference type="Proteomes" id="UP000295741"/>
    </source>
</evidence>
<gene>
    <name evidence="2" type="ORF">BC659_1740</name>
</gene>
<evidence type="ECO:0000313" key="2">
    <source>
        <dbReference type="EMBL" id="TDO26434.1"/>
    </source>
</evidence>
<dbReference type="InterPro" id="IPR008620">
    <property type="entry name" value="FixH"/>
</dbReference>
<reference evidence="2 3" key="1">
    <citation type="submission" date="2019-03" db="EMBL/GenBank/DDBJ databases">
        <title>Genomic Encyclopedia of Archaeal and Bacterial Type Strains, Phase II (KMG-II): from individual species to whole genera.</title>
        <authorList>
            <person name="Goeker M."/>
        </authorList>
    </citation>
    <scope>NUCLEOTIDE SEQUENCE [LARGE SCALE GENOMIC DNA]</scope>
    <source>
        <strain evidence="2 3">DSM 28323</strain>
    </source>
</reference>
<dbReference type="RefSeq" id="WP_133474283.1">
    <property type="nucleotide sequence ID" value="NZ_SNWP01000011.1"/>
</dbReference>
<keyword evidence="1" id="KW-0812">Transmembrane</keyword>